<dbReference type="RefSeq" id="WP_304996685.1">
    <property type="nucleotide sequence ID" value="NZ_CP101717.1"/>
</dbReference>
<feature type="region of interest" description="Disordered" evidence="1">
    <location>
        <begin position="1"/>
        <end position="87"/>
    </location>
</feature>
<sequence length="122" mass="12473">MSKSIESITTKDAKNTFDSGVDSASGSAHKAIDSASDAAGPAIKKATSTAHDTVDSMAKGAHNAADAISEKNAQLHNLQQQLTDSTRSHVRNNPLLSLGVAVAGGALFAMWLNSRSGGHDAS</sequence>
<evidence type="ECO:0000256" key="1">
    <source>
        <dbReference type="SAM" id="MobiDB-lite"/>
    </source>
</evidence>
<name>A0AB38YJ88_9GAMM</name>
<proteinExistence type="predicted"/>
<evidence type="ECO:0008006" key="4">
    <source>
        <dbReference type="Google" id="ProtNLM"/>
    </source>
</evidence>
<organism evidence="3">
    <name type="scientific">Salinispirillum sp. LH 10-3-1</name>
    <dbReference type="NCBI Taxonomy" id="2952525"/>
    <lineage>
        <taxon>Bacteria</taxon>
        <taxon>Pseudomonadati</taxon>
        <taxon>Pseudomonadota</taxon>
        <taxon>Gammaproteobacteria</taxon>
        <taxon>Oceanospirillales</taxon>
        <taxon>Saccharospirillaceae</taxon>
        <taxon>Salinispirillum</taxon>
    </lineage>
</organism>
<feature type="compositionally biased region" description="Polar residues" evidence="1">
    <location>
        <begin position="16"/>
        <end position="26"/>
    </location>
</feature>
<keyword evidence="2" id="KW-0472">Membrane</keyword>
<protein>
    <recommendedName>
        <fullName evidence="4">DUF883 domain-containing protein</fullName>
    </recommendedName>
</protein>
<accession>A0AB38YJ88</accession>
<dbReference type="EMBL" id="CP101717">
    <property type="protein sequence ID" value="WLD59392.1"/>
    <property type="molecule type" value="Genomic_DNA"/>
</dbReference>
<gene>
    <name evidence="3" type="ORF">NFC81_06340</name>
</gene>
<dbReference type="AlphaFoldDB" id="A0AB38YJ88"/>
<reference evidence="3" key="1">
    <citation type="submission" date="2022-07" db="EMBL/GenBank/DDBJ databases">
        <title>Complete genome sequence of Salinispirillum sp. LH10-3-1 capable of multiple carbohydrate inversion isolated from a soda lake.</title>
        <authorList>
            <person name="Liu J."/>
            <person name="Zhai Y."/>
            <person name="Zhang H."/>
            <person name="Yang H."/>
            <person name="Qu J."/>
            <person name="Li J."/>
        </authorList>
    </citation>
    <scope>NUCLEOTIDE SEQUENCE</scope>
    <source>
        <strain evidence="3">LH 10-3-1</strain>
    </source>
</reference>
<keyword evidence="2" id="KW-1133">Transmembrane helix</keyword>
<feature type="compositionally biased region" description="Polar residues" evidence="1">
    <location>
        <begin position="71"/>
        <end position="85"/>
    </location>
</feature>
<evidence type="ECO:0000256" key="2">
    <source>
        <dbReference type="SAM" id="Phobius"/>
    </source>
</evidence>
<keyword evidence="2" id="KW-0812">Transmembrane</keyword>
<feature type="transmembrane region" description="Helical" evidence="2">
    <location>
        <begin position="95"/>
        <end position="112"/>
    </location>
</feature>
<evidence type="ECO:0000313" key="3">
    <source>
        <dbReference type="EMBL" id="WLD59392.1"/>
    </source>
</evidence>